<dbReference type="SUPFAM" id="SSF51197">
    <property type="entry name" value="Clavaminate synthase-like"/>
    <property type="match status" value="1"/>
</dbReference>
<reference evidence="2" key="1">
    <citation type="submission" date="2019-01" db="EMBL/GenBank/DDBJ databases">
        <title>Gri0909 isolated from a small marine red alga.</title>
        <authorList>
            <person name="Kim J."/>
            <person name="Jeong S.E."/>
            <person name="Jeon C.O."/>
        </authorList>
    </citation>
    <scope>NUCLEOTIDE SEQUENCE [LARGE SCALE GENOMIC DNA]</scope>
    <source>
        <strain evidence="2">Gri0909</strain>
    </source>
</reference>
<accession>A0A437QVG3</accession>
<proteinExistence type="predicted"/>
<protein>
    <recommendedName>
        <fullName evidence="3">Fe2OG dioxygenase domain-containing protein</fullName>
    </recommendedName>
</protein>
<sequence>MMKVAATIDPRVEENPDSALSDIVDLARYPLHDPESGVLRSVINKVREDLEKDGCARIPAFIESAAHSALTDETNRLADKAYFITNEFTPYGTGAKDGFPDDHPQRRLQTSSNGFVAGDMIGEETMLKRLYRNNSFKEFISRCLGKDEIHHFADPMRNCVVNVMKDDTTLAWHFDANEFIVSLMTRAPQGGGAFEYCPNIRSKGSENYDRVQNVLDGKSGEVKQLFLSIGDLQLFTGRYSLHRVGHTQGDRHTVLFGFSEQPGYIGALESTRLGYGRVTQMHIDAEKRRHDDGLAG</sequence>
<dbReference type="AlphaFoldDB" id="A0A437QVG3"/>
<evidence type="ECO:0000313" key="1">
    <source>
        <dbReference type="EMBL" id="RVU38514.1"/>
    </source>
</evidence>
<organism evidence="1 2">
    <name type="scientific">Hwanghaeella grinnelliae</name>
    <dbReference type="NCBI Taxonomy" id="2500179"/>
    <lineage>
        <taxon>Bacteria</taxon>
        <taxon>Pseudomonadati</taxon>
        <taxon>Pseudomonadota</taxon>
        <taxon>Alphaproteobacteria</taxon>
        <taxon>Rhodospirillales</taxon>
        <taxon>Rhodospirillaceae</taxon>
        <taxon>Hwanghaeella</taxon>
    </lineage>
</organism>
<evidence type="ECO:0000313" key="2">
    <source>
        <dbReference type="Proteomes" id="UP000287447"/>
    </source>
</evidence>
<dbReference type="EMBL" id="SADE01000001">
    <property type="protein sequence ID" value="RVU38514.1"/>
    <property type="molecule type" value="Genomic_DNA"/>
</dbReference>
<dbReference type="Proteomes" id="UP000287447">
    <property type="component" value="Unassembled WGS sequence"/>
</dbReference>
<name>A0A437QVG3_9PROT</name>
<evidence type="ECO:0008006" key="3">
    <source>
        <dbReference type="Google" id="ProtNLM"/>
    </source>
</evidence>
<dbReference type="InterPro" id="IPR056470">
    <property type="entry name" value="BesD/HalB-like"/>
</dbReference>
<comment type="caution">
    <text evidence="1">The sequence shown here is derived from an EMBL/GenBank/DDBJ whole genome shotgun (WGS) entry which is preliminary data.</text>
</comment>
<keyword evidence="2" id="KW-1185">Reference proteome</keyword>
<dbReference type="OrthoDB" id="9798229at2"/>
<dbReference type="RefSeq" id="WP_127763886.1">
    <property type="nucleotide sequence ID" value="NZ_SADE01000001.1"/>
</dbReference>
<gene>
    <name evidence="1" type="ORF">EOI86_04310</name>
</gene>
<dbReference type="Pfam" id="PF23169">
    <property type="entry name" value="HalD"/>
    <property type="match status" value="1"/>
</dbReference>